<protein>
    <submittedName>
        <fullName evidence="1">Zinc-binding dehydrogenase</fullName>
    </submittedName>
</protein>
<sequence length="75" mass="8140">MPDERPGIEVMSCDGQSGVREFEAPNEAIQQRNVLVPIAAEFPLDQAARAHQRLAASHVLGKIVLRAAGLIAPRR</sequence>
<comment type="caution">
    <text evidence="1">The sequence shown here is derived from an EMBL/GenBank/DDBJ whole genome shotgun (WGS) entry which is preliminary data.</text>
</comment>
<dbReference type="Pfam" id="PF13602">
    <property type="entry name" value="ADH_zinc_N_2"/>
    <property type="match status" value="1"/>
</dbReference>
<proteinExistence type="predicted"/>
<gene>
    <name evidence="1" type="ORF">LZ016_13250</name>
</gene>
<dbReference type="RefSeq" id="WP_241447934.1">
    <property type="nucleotide sequence ID" value="NZ_JAKZHW010000002.1"/>
</dbReference>
<dbReference type="Gene3D" id="3.90.180.10">
    <property type="entry name" value="Medium-chain alcohol dehydrogenases, catalytic domain"/>
    <property type="match status" value="1"/>
</dbReference>
<dbReference type="EMBL" id="JAKZHW010000002">
    <property type="protein sequence ID" value="MCH8617061.1"/>
    <property type="molecule type" value="Genomic_DNA"/>
</dbReference>
<evidence type="ECO:0000313" key="2">
    <source>
        <dbReference type="Proteomes" id="UP001203058"/>
    </source>
</evidence>
<evidence type="ECO:0000313" key="1">
    <source>
        <dbReference type="EMBL" id="MCH8617061.1"/>
    </source>
</evidence>
<organism evidence="1 2">
    <name type="scientific">Sphingomonas telluris</name>
    <dbReference type="NCBI Taxonomy" id="2907998"/>
    <lineage>
        <taxon>Bacteria</taxon>
        <taxon>Pseudomonadati</taxon>
        <taxon>Pseudomonadota</taxon>
        <taxon>Alphaproteobacteria</taxon>
        <taxon>Sphingomonadales</taxon>
        <taxon>Sphingomonadaceae</taxon>
        <taxon>Sphingomonas</taxon>
    </lineage>
</organism>
<name>A0ABS9VQ05_9SPHN</name>
<dbReference type="Gene3D" id="3.40.50.720">
    <property type="entry name" value="NAD(P)-binding Rossmann-like Domain"/>
    <property type="match status" value="1"/>
</dbReference>
<keyword evidence="2" id="KW-1185">Reference proteome</keyword>
<accession>A0ABS9VQ05</accession>
<reference evidence="1 2" key="1">
    <citation type="submission" date="2022-03" db="EMBL/GenBank/DDBJ databases">
        <authorList>
            <person name="Jo J.-H."/>
            <person name="Im W.-T."/>
        </authorList>
    </citation>
    <scope>NUCLEOTIDE SEQUENCE [LARGE SCALE GENOMIC DNA]</scope>
    <source>
        <strain evidence="1 2">SM33</strain>
    </source>
</reference>
<dbReference type="Proteomes" id="UP001203058">
    <property type="component" value="Unassembled WGS sequence"/>
</dbReference>